<evidence type="ECO:0000313" key="3">
    <source>
        <dbReference type="EMBL" id="GKV48044.1"/>
    </source>
</evidence>
<feature type="domain" description="Reverse transcriptase" evidence="2">
    <location>
        <begin position="738"/>
        <end position="1016"/>
    </location>
</feature>
<feature type="region of interest" description="Disordered" evidence="1">
    <location>
        <begin position="17"/>
        <end position="76"/>
    </location>
</feature>
<feature type="compositionally biased region" description="Basic and acidic residues" evidence="1">
    <location>
        <begin position="161"/>
        <end position="179"/>
    </location>
</feature>
<dbReference type="EMBL" id="BPVZ01000244">
    <property type="protein sequence ID" value="GKV48044.1"/>
    <property type="molecule type" value="Genomic_DNA"/>
</dbReference>
<keyword evidence="4" id="KW-1185">Reference proteome</keyword>
<evidence type="ECO:0000256" key="1">
    <source>
        <dbReference type="SAM" id="MobiDB-lite"/>
    </source>
</evidence>
<dbReference type="InterPro" id="IPR043502">
    <property type="entry name" value="DNA/RNA_pol_sf"/>
</dbReference>
<dbReference type="InterPro" id="IPR000477">
    <property type="entry name" value="RT_dom"/>
</dbReference>
<dbReference type="Proteomes" id="UP001054252">
    <property type="component" value="Unassembled WGS sequence"/>
</dbReference>
<dbReference type="Gene3D" id="3.60.10.10">
    <property type="entry name" value="Endonuclease/exonuclease/phosphatase"/>
    <property type="match status" value="1"/>
</dbReference>
<protein>
    <recommendedName>
        <fullName evidence="2">Reverse transcriptase domain-containing protein</fullName>
    </recommendedName>
</protein>
<feature type="region of interest" description="Disordered" evidence="1">
    <location>
        <begin position="115"/>
        <end position="185"/>
    </location>
</feature>
<dbReference type="Pfam" id="PF00078">
    <property type="entry name" value="RVT_1"/>
    <property type="match status" value="1"/>
</dbReference>
<accession>A0AAV5MFX7</accession>
<feature type="compositionally biased region" description="Basic and acidic residues" evidence="1">
    <location>
        <begin position="22"/>
        <end position="36"/>
    </location>
</feature>
<comment type="caution">
    <text evidence="3">The sequence shown here is derived from an EMBL/GenBank/DDBJ whole genome shotgun (WGS) entry which is preliminary data.</text>
</comment>
<proteinExistence type="predicted"/>
<feature type="compositionally biased region" description="Polar residues" evidence="1">
    <location>
        <begin position="38"/>
        <end position="52"/>
    </location>
</feature>
<dbReference type="CDD" id="cd01650">
    <property type="entry name" value="RT_nLTR_like"/>
    <property type="match status" value="1"/>
</dbReference>
<dbReference type="InterPro" id="IPR026960">
    <property type="entry name" value="RVT-Znf"/>
</dbReference>
<sequence length="1461" mass="168931">MGSLKDLKIPLILEEEDNDVAPWRERDEEDSKERQCQDMWSTQALNEATKNYTSKERNSKSSQEMMGETSNGGGRMGLTAANFEISNDASRINEVEPIEENCSWVEETIVEKRGSRLEMNQNSNKKVDGGAVGPDANGPKRKSHVNSKQTQDSLQAILHLKGTEEQPKNVRSNEPEQIKKKTNGCSSSVTESWRSFFQEMDSDTGTVRQWMKGKVESKTRKKNKRTKACAVVYKTARLIKIEARKRRRGRTKKNQPTDTSLLEFIPDVNCAVADESINDSNINNCNRAILKSKEEFGAKEIWELAKEIGVEAQGNEELILQKLEQLEERDRNQQKPNNRTSTLGGEGYLGVYGFWGTKKVPIYIINVYSPCDSKGKNELWSNLGNIVNYKDTAVCVGGDFNVTISQEERRGCRGIQKEMEGFEAFIAETGLIDLPMIGRRFTWYQPNGRAMSHLDRFLINEEWLVKWEGLKQWGLMRSISDHCPVLLKNEVKNWGPRPFRFFDAWLRHPEFKDKVAEVWRTKELKGTGGFILKEKLKATKVYLKKWSTEYNSELNKTIEECEEVILQIDVKGEAQTLTEEELELKKKNEIDLWQKMQIKDCMVRQKARTQWLKLGDANSKFFHQCIKGRWRRNEINYLEVGGTKLMEITDLKEGVMKYFQELFTEDDWERPILEGIEFKKVTLEQNRMLTAQFTKEEIKEAVWDCDSSKAPGPDGFNFGFLKAMWETVKDDVVKFVEDFHTSGRLVRGSNASFIVLIPKKENPIRIEDYRPISLIRCMYKIIAKLLANRMKKVMEGLISEQQSAFIQGRQLMDSVVVANETIDEIKKKKKKSLIFKIDFEKAYDKVSWNFIEYMLMRMGFDNVWRKWIMECLRSSTISVLLNGSATKEFSVSKGLQQGDPLSPFLFLISAEGLSKLLASAEKKDLFNGITVGSKGLKISHLQFADDTIIFGEASERNVKAIKSILRIFEMVSGLKINYNKSKLYGMNIEEEVSQRWAIFLNCKTGKLPMTYLGMPIGASLRSKDTWAELISKIGRKLAGWKNRFLSLGGRIVIINSVLTSLPVFLMSTYLLPAGVIKKIDAIRRKFLWGGCEERNKIAWVRWDKVCKDRKQGGMGIKDLRMFNLALMGKWWGRLVNEQGGLWRRVLLDKYKGEGGSWGEWITEGQNRGSRWWKDVCKINELVEGKRDWVKSGFKLVIGDGAKVSFWRQVWVGSHSLEVMFPQLSYLSTDRQSTVQQMGEWIDADDRWWWRYEKDGEYTVKTAYKMLTTEEGDEIKCLKRCWNSTIPLKICAFSWLSVLGCTPCKVNLLKRNIIRQEADAKCSFCAEIAENEDHLLLWCDFSGKIWNKNLAWWEITYVMARSCKDAFLQHSWAGRNQKGWQVIWYATIWALWSTRNRRIFEAKQVSTEEVFHMVQYNSYCWIKSKIEGWTYSFADWCSAPSRCQIVKVLKLRLIELGQGEMR</sequence>
<organism evidence="3 4">
    <name type="scientific">Rubroshorea leprosula</name>
    <dbReference type="NCBI Taxonomy" id="152421"/>
    <lineage>
        <taxon>Eukaryota</taxon>
        <taxon>Viridiplantae</taxon>
        <taxon>Streptophyta</taxon>
        <taxon>Embryophyta</taxon>
        <taxon>Tracheophyta</taxon>
        <taxon>Spermatophyta</taxon>
        <taxon>Magnoliopsida</taxon>
        <taxon>eudicotyledons</taxon>
        <taxon>Gunneridae</taxon>
        <taxon>Pentapetalae</taxon>
        <taxon>rosids</taxon>
        <taxon>malvids</taxon>
        <taxon>Malvales</taxon>
        <taxon>Dipterocarpaceae</taxon>
        <taxon>Rubroshorea</taxon>
    </lineage>
</organism>
<dbReference type="SUPFAM" id="SSF56672">
    <property type="entry name" value="DNA/RNA polymerases"/>
    <property type="match status" value="1"/>
</dbReference>
<evidence type="ECO:0000259" key="2">
    <source>
        <dbReference type="PROSITE" id="PS50878"/>
    </source>
</evidence>
<dbReference type="PANTHER" id="PTHR33116:SF78">
    <property type="entry name" value="OS12G0587133 PROTEIN"/>
    <property type="match status" value="1"/>
</dbReference>
<dbReference type="Pfam" id="PF13966">
    <property type="entry name" value="zf-RVT"/>
    <property type="match status" value="1"/>
</dbReference>
<dbReference type="SUPFAM" id="SSF56219">
    <property type="entry name" value="DNase I-like"/>
    <property type="match status" value="1"/>
</dbReference>
<name>A0AAV5MFX7_9ROSI</name>
<dbReference type="InterPro" id="IPR036691">
    <property type="entry name" value="Endo/exonu/phosph_ase_sf"/>
</dbReference>
<dbReference type="PROSITE" id="PS50878">
    <property type="entry name" value="RT_POL"/>
    <property type="match status" value="1"/>
</dbReference>
<gene>
    <name evidence="3" type="ORF">SLEP1_g54880</name>
</gene>
<evidence type="ECO:0000313" key="4">
    <source>
        <dbReference type="Proteomes" id="UP001054252"/>
    </source>
</evidence>
<reference evidence="3 4" key="1">
    <citation type="journal article" date="2021" name="Commun. Biol.">
        <title>The genome of Shorea leprosula (Dipterocarpaceae) highlights the ecological relevance of drought in aseasonal tropical rainforests.</title>
        <authorList>
            <person name="Ng K.K.S."/>
            <person name="Kobayashi M.J."/>
            <person name="Fawcett J.A."/>
            <person name="Hatakeyama M."/>
            <person name="Paape T."/>
            <person name="Ng C.H."/>
            <person name="Ang C.C."/>
            <person name="Tnah L.H."/>
            <person name="Lee C.T."/>
            <person name="Nishiyama T."/>
            <person name="Sese J."/>
            <person name="O'Brien M.J."/>
            <person name="Copetti D."/>
            <person name="Mohd Noor M.I."/>
            <person name="Ong R.C."/>
            <person name="Putra M."/>
            <person name="Sireger I.Z."/>
            <person name="Indrioko S."/>
            <person name="Kosugi Y."/>
            <person name="Izuno A."/>
            <person name="Isagi Y."/>
            <person name="Lee S.L."/>
            <person name="Shimizu K.K."/>
        </authorList>
    </citation>
    <scope>NUCLEOTIDE SEQUENCE [LARGE SCALE GENOMIC DNA]</scope>
    <source>
        <strain evidence="3">214</strain>
    </source>
</reference>
<dbReference type="PANTHER" id="PTHR33116">
    <property type="entry name" value="REVERSE TRANSCRIPTASE ZINC-BINDING DOMAIN-CONTAINING PROTEIN-RELATED-RELATED"/>
    <property type="match status" value="1"/>
</dbReference>